<proteinExistence type="inferred from homology"/>
<dbReference type="InterPro" id="IPR002182">
    <property type="entry name" value="NB-ARC"/>
</dbReference>
<evidence type="ECO:0000259" key="4">
    <source>
        <dbReference type="PROSITE" id="PS51153"/>
    </source>
</evidence>
<dbReference type="InterPro" id="IPR003593">
    <property type="entry name" value="AAA+_ATPase"/>
</dbReference>
<dbReference type="InterPro" id="IPR032675">
    <property type="entry name" value="LRR_dom_sf"/>
</dbReference>
<dbReference type="SMART" id="SM00382">
    <property type="entry name" value="AAA"/>
    <property type="match status" value="1"/>
</dbReference>
<comment type="similarity">
    <text evidence="1">Belongs to the disease resistance NB-LRR family.</text>
</comment>
<evidence type="ECO:0000313" key="5">
    <source>
        <dbReference type="EMBL" id="KAE7999557.1"/>
    </source>
</evidence>
<feature type="domain" description="RPW8" evidence="4">
    <location>
        <begin position="1"/>
        <end position="149"/>
    </location>
</feature>
<dbReference type="EMBL" id="CM017321">
    <property type="protein sequence ID" value="KAE7999557.1"/>
    <property type="molecule type" value="Genomic_DNA"/>
</dbReference>
<dbReference type="Gene3D" id="3.80.10.10">
    <property type="entry name" value="Ribonuclease Inhibitor"/>
    <property type="match status" value="1"/>
</dbReference>
<dbReference type="Pfam" id="PF00931">
    <property type="entry name" value="NB-ARC"/>
    <property type="match status" value="1"/>
</dbReference>
<gene>
    <name evidence="5" type="ORF">FH972_003972</name>
</gene>
<evidence type="ECO:0000256" key="3">
    <source>
        <dbReference type="ARBA" id="ARBA00022821"/>
    </source>
</evidence>
<dbReference type="InterPro" id="IPR008808">
    <property type="entry name" value="Powdery_mildew-R_dom"/>
</dbReference>
<dbReference type="Pfam" id="PF05659">
    <property type="entry name" value="RPW8"/>
    <property type="match status" value="1"/>
</dbReference>
<keyword evidence="3" id="KW-0611">Plant defense</keyword>
<dbReference type="PRINTS" id="PR00364">
    <property type="entry name" value="DISEASERSIST"/>
</dbReference>
<dbReference type="Gene3D" id="1.10.8.430">
    <property type="entry name" value="Helical domain of apoptotic protease-activating factors"/>
    <property type="match status" value="1"/>
</dbReference>
<evidence type="ECO:0000256" key="2">
    <source>
        <dbReference type="ARBA" id="ARBA00022737"/>
    </source>
</evidence>
<evidence type="ECO:0000313" key="6">
    <source>
        <dbReference type="Proteomes" id="UP000327013"/>
    </source>
</evidence>
<dbReference type="PANTHER" id="PTHR36766">
    <property type="entry name" value="PLANT BROAD-SPECTRUM MILDEW RESISTANCE PROTEIN RPW8"/>
    <property type="match status" value="1"/>
</dbReference>
<protein>
    <recommendedName>
        <fullName evidence="4">RPW8 domain-containing protein</fullName>
    </recommendedName>
</protein>
<dbReference type="Proteomes" id="UP000327013">
    <property type="component" value="Chromosome 1"/>
</dbReference>
<dbReference type="PROSITE" id="PS51153">
    <property type="entry name" value="RPW8"/>
    <property type="match status" value="1"/>
</dbReference>
<accession>A0A5N6QKA5</accession>
<evidence type="ECO:0000256" key="1">
    <source>
        <dbReference type="ARBA" id="ARBA00008894"/>
    </source>
</evidence>
<dbReference type="GO" id="GO:0006952">
    <property type="term" value="P:defense response"/>
    <property type="evidence" value="ECO:0007669"/>
    <property type="project" value="UniProtKB-KW"/>
</dbReference>
<name>A0A5N6QKA5_9ROSI</name>
<keyword evidence="2" id="KW-0677">Repeat</keyword>
<dbReference type="Gene3D" id="3.40.50.300">
    <property type="entry name" value="P-loop containing nucleotide triphosphate hydrolases"/>
    <property type="match status" value="1"/>
</dbReference>
<sequence length="757" mass="85948">MEGALAGAALGRSVSDLFDIVKAVTGNTLMFEDVLERLKSTLDRLKRVVEEIEGSHREMGRPEEISALIKQMKKGEDRVKKYSKLQWWRYPMRSRYTRKLCKLEEELTKFFQLDVPAWTCRSASNTWNAVSDMRARMNLAEGNSEGSCAVPVPEPPDFTVGLDVPLKEVKMRLLKEEVSMLVLTAPGGCGKTTLVTMLCRDNEIKGKYGGNIFFITVSKSPNLKVIVQELFRIKKEQVPHHEFSSDEDAISQLKQLLNRMEQKPFLLILDDVWSGSESLLDKFAFQMPNYKILVTSRTAFPRFPFRYNLEPLNGEAAMKLFRHSAILNDGSSYIPGEDIVEKIVKGCGGFPLALKVIGRSLCGQSEMVWRSRVMEWSNDHSILASSTSSDLLGCLQRSLDFKDEELIIKKCFLDLGLFPEDRRIRVAALIDMWSELYELDEDGIQAIANLCEISIRNLASLLVTRKDASEVGIYCCSEDYVLQHDLLRELAIHQSSQEPIEQRKRLIVDISENKLPKWWKESGQQPISAQLLSISTDDKFSSSWCNIQASKVEVLVLNFQTKNYSLPKFVEEMDKLKVLIVTNYGFFHADLDHFHLLGSLSYLKKIRLEKVSIPSLFKSSVELKSLEKISLFMCNIGQTSRACTIQVSDAWPNLKEINIDCCIDLAELPAGLCDIVCLKKLGITDCHNLSALPKEIGKLVNLEVLRLRSCTDLMQLPKSVTSLKRAELWEPFKESLPSLKLKLAAKDTNLHWLPNRF</sequence>
<dbReference type="GO" id="GO:0043531">
    <property type="term" value="F:ADP binding"/>
    <property type="evidence" value="ECO:0007669"/>
    <property type="project" value="InterPro"/>
</dbReference>
<dbReference type="SUPFAM" id="SSF52540">
    <property type="entry name" value="P-loop containing nucleoside triphosphate hydrolases"/>
    <property type="match status" value="1"/>
</dbReference>
<reference evidence="5 6" key="1">
    <citation type="submission" date="2019-06" db="EMBL/GenBank/DDBJ databases">
        <title>A chromosomal-level reference genome of Carpinus fangiana (Coryloideae, Betulaceae).</title>
        <authorList>
            <person name="Yang X."/>
            <person name="Wang Z."/>
            <person name="Zhang L."/>
            <person name="Hao G."/>
            <person name="Liu J."/>
            <person name="Yang Y."/>
        </authorList>
    </citation>
    <scope>NUCLEOTIDE SEQUENCE [LARGE SCALE GENOMIC DNA]</scope>
    <source>
        <strain evidence="5">Cfa_2016G</strain>
        <tissue evidence="5">Leaf</tissue>
    </source>
</reference>
<dbReference type="InterPro" id="IPR027417">
    <property type="entry name" value="P-loop_NTPase"/>
</dbReference>
<dbReference type="InterPro" id="IPR036388">
    <property type="entry name" value="WH-like_DNA-bd_sf"/>
</dbReference>
<dbReference type="PANTHER" id="PTHR36766:SF3">
    <property type="entry name" value="RPW8 DOMAIN-CONTAINING PROTEIN"/>
    <property type="match status" value="1"/>
</dbReference>
<dbReference type="OrthoDB" id="2016095at2759"/>
<keyword evidence="6" id="KW-1185">Reference proteome</keyword>
<dbReference type="InterPro" id="IPR042197">
    <property type="entry name" value="Apaf_helical"/>
</dbReference>
<organism evidence="5 6">
    <name type="scientific">Carpinus fangiana</name>
    <dbReference type="NCBI Taxonomy" id="176857"/>
    <lineage>
        <taxon>Eukaryota</taxon>
        <taxon>Viridiplantae</taxon>
        <taxon>Streptophyta</taxon>
        <taxon>Embryophyta</taxon>
        <taxon>Tracheophyta</taxon>
        <taxon>Spermatophyta</taxon>
        <taxon>Magnoliopsida</taxon>
        <taxon>eudicotyledons</taxon>
        <taxon>Gunneridae</taxon>
        <taxon>Pentapetalae</taxon>
        <taxon>rosids</taxon>
        <taxon>fabids</taxon>
        <taxon>Fagales</taxon>
        <taxon>Betulaceae</taxon>
        <taxon>Carpinus</taxon>
    </lineage>
</organism>
<dbReference type="Gene3D" id="1.10.10.10">
    <property type="entry name" value="Winged helix-like DNA-binding domain superfamily/Winged helix DNA-binding domain"/>
    <property type="match status" value="1"/>
</dbReference>
<dbReference type="AlphaFoldDB" id="A0A5N6QKA5"/>
<dbReference type="SUPFAM" id="SSF52058">
    <property type="entry name" value="L domain-like"/>
    <property type="match status" value="1"/>
</dbReference>